<feature type="compositionally biased region" description="Basic and acidic residues" evidence="8">
    <location>
        <begin position="746"/>
        <end position="762"/>
    </location>
</feature>
<dbReference type="HOGENOM" id="CLU_292904_0_0_1"/>
<feature type="region of interest" description="Disordered" evidence="8">
    <location>
        <begin position="696"/>
        <end position="789"/>
    </location>
</feature>
<keyword evidence="3 7" id="KW-0547">Nucleotide-binding</keyword>
<dbReference type="InterPro" id="IPR018525">
    <property type="entry name" value="MCM_CS"/>
</dbReference>
<dbReference type="InterPro" id="IPR012340">
    <property type="entry name" value="NA-bd_OB-fold"/>
</dbReference>
<evidence type="ECO:0000256" key="4">
    <source>
        <dbReference type="ARBA" id="ARBA00022806"/>
    </source>
</evidence>
<feature type="compositionally biased region" description="Polar residues" evidence="8">
    <location>
        <begin position="974"/>
        <end position="984"/>
    </location>
</feature>
<dbReference type="InterPro" id="IPR031327">
    <property type="entry name" value="MCM"/>
</dbReference>
<feature type="compositionally biased region" description="Basic and acidic residues" evidence="8">
    <location>
        <begin position="1046"/>
        <end position="1057"/>
    </location>
</feature>
<dbReference type="GO" id="GO:0005634">
    <property type="term" value="C:nucleus"/>
    <property type="evidence" value="ECO:0007669"/>
    <property type="project" value="UniProtKB-SubCell"/>
</dbReference>
<dbReference type="SUPFAM" id="SSF52540">
    <property type="entry name" value="P-loop containing nucleoside triphosphate hydrolases"/>
    <property type="match status" value="1"/>
</dbReference>
<reference evidence="10" key="1">
    <citation type="submission" date="2005-10" db="EMBL/GenBank/DDBJ databases">
        <authorList>
            <person name="Loftus B.J."/>
            <person name="Nene V.M."/>
            <person name="Hannick L.I."/>
            <person name="Bidwell S."/>
            <person name="Haas B."/>
            <person name="Amedeo P."/>
            <person name="Orvis J."/>
            <person name="Wortman J.R."/>
            <person name="White O.R."/>
            <person name="Salzberg S."/>
            <person name="Shumway M."/>
            <person name="Koo H."/>
            <person name="Zhao Y."/>
            <person name="Holmes M."/>
            <person name="Miller J."/>
            <person name="Schatz M."/>
            <person name="Pop M."/>
            <person name="Pai G."/>
            <person name="Utterback T."/>
            <person name="Rogers Y.-H."/>
            <person name="Kravitz S."/>
            <person name="Fraser C.M."/>
        </authorList>
    </citation>
    <scope>NUCLEOTIDE SEQUENCE</scope>
    <source>
        <strain evidence="10">Liverpool</strain>
    </source>
</reference>
<evidence type="ECO:0000313" key="10">
    <source>
        <dbReference type="EMBL" id="EAT40091.1"/>
    </source>
</evidence>
<dbReference type="Gene3D" id="2.20.28.10">
    <property type="match status" value="1"/>
</dbReference>
<dbReference type="AlphaFoldDB" id="Q16ZI3"/>
<sequence>MEDYLKQYYDEEITNLLNNPDDMVNVSINVNLSHLQRKQPALYNSLLRNYRSEWIKWNTCLLNAQKSLVEGNMFLEPGFQIKQNCHVRFVNMPQTVAEAVRKVAFPNNDNVGQFVQVKGSVIRMTQARFLEFKKEYTCSRCKNDFTLEAQYEKSYVFDPPRACPLAGETGCKGTPHQKSAQPQPDHCRDYQEIRIQEIMSERNVPASLLVTLENDLVDNCQPGDCVTVVGIIERRWSPLVQGKRTEVTIAMNANSVSKDENKMNLGKDLPEHLVFVRGEWQNTIKEIGELAARDMLVQSFCPEIHGMYPVKLAVALSLASCTERFLGSGASVRGHSHLLLVGDPGLAKSRLLKFASEVSVRSVFTTGMGCSAAGLTAAAVKEDGEWQLEAGALVLADGGVCCIDEFNLMRESDKASIHEAMEQQTISMAKAGLVCKLSTRCVVLAATNPKNLLSMVEMEANSSASLGIGGPLLSRFDLVLILTDDRNEHWDERVANHILALSVVDETRDKFEETTPDGHWDLERLQTHFLAIKDIHPRITDDANTILGAYYKLCRSDPSRDPSRTTVRLLDSLVRLSQAHARLLFRDEVNPVDAITVIRLMESTWGFGKVLQPTDLIRKGLPIGPTPQEIAELLEQLLLSDVVKDIQLEQVNKGRVERYQQELAKKKKEATPANKWESLSTQRIIEFDERVLSALENNRSESSKQKEVIEEPNPEEPKQKPIEERELYSKYSFTQMRKNNVKKLRKESSEKTVDPKPPEPAKKSKTKKPFPEPDPKLKENLNNDQLDRIFSSIRQNFMSELSGVTQQTKTNEGSQESVTRSSQIDTNFPPASGRSREAREKSFRTMLDVSGLLDDDPPEERQPVSPKTTNSSMSVFENVDSSITPVQSIDNPTHSLLTKPLVNTSDDESRFRLKRPRHEIKPASHNESTSSTVSRFQFKRPAPNSTPCSPKPSNSTTSSADDESRYRLKRPAPKTQTNASNKPTTPNPMLISQLSFDMSFDTEALALEEAPQQPKPKPSLSEQTLNKMRVFEFNRGSDDGASNSKGDPEEKKQRDDSAYESQPASTSSASTSGSGRYWKRDLKLPELSHVATLGGSGDVDAELALLESVDF</sequence>
<dbReference type="GO" id="GO:0006260">
    <property type="term" value="P:DNA replication"/>
    <property type="evidence" value="ECO:0007669"/>
    <property type="project" value="InterPro"/>
</dbReference>
<dbReference type="PANTHER" id="PTHR11630:SF48">
    <property type="entry name" value="DNA HELICASE MCM9"/>
    <property type="match status" value="1"/>
</dbReference>
<feature type="compositionally biased region" description="Low complexity" evidence="8">
    <location>
        <begin position="1064"/>
        <end position="1075"/>
    </location>
</feature>
<dbReference type="GO" id="GO:0000724">
    <property type="term" value="P:double-strand break repair via homologous recombination"/>
    <property type="evidence" value="ECO:0007669"/>
    <property type="project" value="TreeGrafter"/>
</dbReference>
<accession>Q16ZI3</accession>
<feature type="region of interest" description="Disordered" evidence="8">
    <location>
        <begin position="801"/>
        <end position="1077"/>
    </location>
</feature>
<proteinExistence type="inferred from homology"/>
<feature type="compositionally biased region" description="Polar residues" evidence="8">
    <location>
        <begin position="801"/>
        <end position="826"/>
    </location>
</feature>
<dbReference type="PROSITE" id="PS00847">
    <property type="entry name" value="MCM_1"/>
    <property type="match status" value="1"/>
</dbReference>
<keyword evidence="6 7" id="KW-0238">DNA-binding</keyword>
<dbReference type="GO" id="GO:0016787">
    <property type="term" value="F:hydrolase activity"/>
    <property type="evidence" value="ECO:0007669"/>
    <property type="project" value="UniProtKB-KW"/>
</dbReference>
<dbReference type="InterPro" id="IPR027417">
    <property type="entry name" value="P-loop_NTPase"/>
</dbReference>
<evidence type="ECO:0000256" key="1">
    <source>
        <dbReference type="ARBA" id="ARBA00012551"/>
    </source>
</evidence>
<dbReference type="SMART" id="SM00350">
    <property type="entry name" value="MCM"/>
    <property type="match status" value="1"/>
</dbReference>
<dbReference type="STRING" id="7159.Q16ZI3"/>
<dbReference type="GO" id="GO:0003697">
    <property type="term" value="F:single-stranded DNA binding"/>
    <property type="evidence" value="ECO:0007669"/>
    <property type="project" value="TreeGrafter"/>
</dbReference>
<comment type="similarity">
    <text evidence="7">Belongs to the MCM family.</text>
</comment>
<dbReference type="PROSITE" id="PS50051">
    <property type="entry name" value="MCM_2"/>
    <property type="match status" value="1"/>
</dbReference>
<keyword evidence="4" id="KW-0378">Hydrolase</keyword>
<dbReference type="InterPro" id="IPR033762">
    <property type="entry name" value="MCM_OB"/>
</dbReference>
<evidence type="ECO:0000256" key="5">
    <source>
        <dbReference type="ARBA" id="ARBA00022840"/>
    </source>
</evidence>
<evidence type="ECO:0000256" key="3">
    <source>
        <dbReference type="ARBA" id="ARBA00022741"/>
    </source>
</evidence>
<dbReference type="Gene3D" id="2.40.50.140">
    <property type="entry name" value="Nucleic acid-binding proteins"/>
    <property type="match status" value="1"/>
</dbReference>
<feature type="compositionally biased region" description="Basic and acidic residues" evidence="8">
    <location>
        <begin position="834"/>
        <end position="843"/>
    </location>
</feature>
<dbReference type="OrthoDB" id="271325at2759"/>
<feature type="compositionally biased region" description="Basic and acidic residues" evidence="8">
    <location>
        <begin position="769"/>
        <end position="787"/>
    </location>
</feature>
<dbReference type="OMA" id="MEPRMER"/>
<keyword evidence="2" id="KW-0235">DNA replication</keyword>
<dbReference type="Pfam" id="PF17207">
    <property type="entry name" value="MCM_OB"/>
    <property type="match status" value="1"/>
</dbReference>
<dbReference type="eggNOG" id="KOG0477">
    <property type="taxonomic scope" value="Eukaryota"/>
</dbReference>
<dbReference type="GO" id="GO:0005524">
    <property type="term" value="F:ATP binding"/>
    <property type="evidence" value="ECO:0007669"/>
    <property type="project" value="UniProtKB-KW"/>
</dbReference>
<feature type="compositionally biased region" description="Polar residues" evidence="8">
    <location>
        <begin position="865"/>
        <end position="904"/>
    </location>
</feature>
<dbReference type="Proteomes" id="UP000682892">
    <property type="component" value="Chromosome 3"/>
</dbReference>
<protein>
    <recommendedName>
        <fullName evidence="1">DNA helicase</fullName>
        <ecNumber evidence="1">3.6.4.12</ecNumber>
    </recommendedName>
</protein>
<evidence type="ECO:0000256" key="8">
    <source>
        <dbReference type="SAM" id="MobiDB-lite"/>
    </source>
</evidence>
<evidence type="ECO:0000259" key="9">
    <source>
        <dbReference type="PROSITE" id="PS50051"/>
    </source>
</evidence>
<dbReference type="PRINTS" id="PR01657">
    <property type="entry name" value="MCMFAMILY"/>
</dbReference>
<reference evidence="10" key="3">
    <citation type="submission" date="2012-09" db="EMBL/GenBank/DDBJ databases">
        <authorList>
            <consortium name="VectorBase"/>
        </authorList>
    </citation>
    <scope>NUCLEOTIDE SEQUENCE</scope>
    <source>
        <strain evidence="10">Liverpool</strain>
    </source>
</reference>
<reference evidence="10" key="2">
    <citation type="journal article" date="2007" name="Science">
        <title>Genome sequence of Aedes aegypti, a major arbovirus vector.</title>
        <authorList>
            <person name="Nene V."/>
            <person name="Wortman J.R."/>
            <person name="Lawson D."/>
            <person name="Haas B."/>
            <person name="Kodira C."/>
            <person name="Tu Z.J."/>
            <person name="Loftus B."/>
            <person name="Xi Z."/>
            <person name="Megy K."/>
            <person name="Grabherr M."/>
            <person name="Ren Q."/>
            <person name="Zdobnov E.M."/>
            <person name="Lobo N.F."/>
            <person name="Campbell K.S."/>
            <person name="Brown S.E."/>
            <person name="Bonaldo M.F."/>
            <person name="Zhu J."/>
            <person name="Sinkins S.P."/>
            <person name="Hogenkamp D.G."/>
            <person name="Amedeo P."/>
            <person name="Arensburger P."/>
            <person name="Atkinson P.W."/>
            <person name="Bidwell S."/>
            <person name="Biedler J."/>
            <person name="Birney E."/>
            <person name="Bruggner R.V."/>
            <person name="Costas J."/>
            <person name="Coy M.R."/>
            <person name="Crabtree J."/>
            <person name="Crawford M."/>
            <person name="Debruyn B."/>
            <person name="Decaprio D."/>
            <person name="Eiglmeier K."/>
            <person name="Eisenstadt E."/>
            <person name="El-Dorry H."/>
            <person name="Gelbart W.M."/>
            <person name="Gomes S.L."/>
            <person name="Hammond M."/>
            <person name="Hannick L.I."/>
            <person name="Hogan J.R."/>
            <person name="Holmes M.H."/>
            <person name="Jaffe D."/>
            <person name="Johnston J.S."/>
            <person name="Kennedy R.C."/>
            <person name="Koo H."/>
            <person name="Kravitz S."/>
            <person name="Kriventseva E.V."/>
            <person name="Kulp D."/>
            <person name="Labutti K."/>
            <person name="Lee E."/>
            <person name="Li S."/>
            <person name="Lovin D.D."/>
            <person name="Mao C."/>
            <person name="Mauceli E."/>
            <person name="Menck C.F."/>
            <person name="Miller J.R."/>
            <person name="Montgomery P."/>
            <person name="Mori A."/>
            <person name="Nascimento A.L."/>
            <person name="Naveira H.F."/>
            <person name="Nusbaum C."/>
            <person name="O'leary S."/>
            <person name="Orvis J."/>
            <person name="Pertea M."/>
            <person name="Quesneville H."/>
            <person name="Reidenbach K.R."/>
            <person name="Rogers Y.H."/>
            <person name="Roth C.W."/>
            <person name="Schneider J.R."/>
            <person name="Schatz M."/>
            <person name="Shumway M."/>
            <person name="Stanke M."/>
            <person name="Stinson E.O."/>
            <person name="Tubio J.M."/>
            <person name="Vanzee J.P."/>
            <person name="Verjovski-Almeida S."/>
            <person name="Werner D."/>
            <person name="White O."/>
            <person name="Wyder S."/>
            <person name="Zeng Q."/>
            <person name="Zhao Q."/>
            <person name="Zhao Y."/>
            <person name="Hill C.A."/>
            <person name="Raikhel A.S."/>
            <person name="Soares M.B."/>
            <person name="Knudson D.L."/>
            <person name="Lee N.H."/>
            <person name="Galagan J."/>
            <person name="Salzberg S.L."/>
            <person name="Paulsen I.T."/>
            <person name="Dimopoulos G."/>
            <person name="Collins F.H."/>
            <person name="Birren B."/>
            <person name="Fraser-Liggett C.M."/>
            <person name="Severson D.W."/>
        </authorList>
    </citation>
    <scope>NUCLEOTIDE SEQUENCE [LARGE SCALE GENOMIC DNA]</scope>
    <source>
        <strain evidence="10">Liverpool</strain>
    </source>
</reference>
<dbReference type="SUPFAM" id="SSF50249">
    <property type="entry name" value="Nucleic acid-binding proteins"/>
    <property type="match status" value="1"/>
</dbReference>
<dbReference type="Pfam" id="PF17855">
    <property type="entry name" value="MCM_lid"/>
    <property type="match status" value="1"/>
</dbReference>
<organism evidence="10 11">
    <name type="scientific">Aedes aegypti</name>
    <name type="common">Yellowfever mosquito</name>
    <name type="synonym">Culex aegypti</name>
    <dbReference type="NCBI Taxonomy" id="7159"/>
    <lineage>
        <taxon>Eukaryota</taxon>
        <taxon>Metazoa</taxon>
        <taxon>Ecdysozoa</taxon>
        <taxon>Arthropoda</taxon>
        <taxon>Hexapoda</taxon>
        <taxon>Insecta</taxon>
        <taxon>Pterygota</taxon>
        <taxon>Neoptera</taxon>
        <taxon>Endopterygota</taxon>
        <taxon>Diptera</taxon>
        <taxon>Nematocera</taxon>
        <taxon>Culicoidea</taxon>
        <taxon>Culicidae</taxon>
        <taxon>Culicinae</taxon>
        <taxon>Aedini</taxon>
        <taxon>Aedes</taxon>
        <taxon>Stegomyia</taxon>
    </lineage>
</organism>
<feature type="compositionally biased region" description="Polar residues" evidence="8">
    <location>
        <begin position="943"/>
        <end position="959"/>
    </location>
</feature>
<dbReference type="EC" id="3.6.4.12" evidence="1"/>
<dbReference type="InterPro" id="IPR001208">
    <property type="entry name" value="MCM_dom"/>
</dbReference>
<dbReference type="InterPro" id="IPR041562">
    <property type="entry name" value="MCM_lid"/>
</dbReference>
<dbReference type="PaxDb" id="7159-AAEL008178-PA"/>
<feature type="compositionally biased region" description="Basic and acidic residues" evidence="8">
    <location>
        <begin position="1029"/>
        <end position="1038"/>
    </location>
</feature>
<dbReference type="KEGG" id="aag:5570235"/>
<feature type="compositionally biased region" description="Basic and acidic residues" evidence="8">
    <location>
        <begin position="698"/>
        <end position="728"/>
    </location>
</feature>
<dbReference type="GO" id="GO:0017116">
    <property type="term" value="F:single-stranded DNA helicase activity"/>
    <property type="evidence" value="ECO:0007669"/>
    <property type="project" value="TreeGrafter"/>
</dbReference>
<keyword evidence="4" id="KW-0347">Helicase</keyword>
<dbReference type="VEuPathDB" id="VectorBase:AAEL008178"/>
<dbReference type="Gene3D" id="3.40.50.300">
    <property type="entry name" value="P-loop containing nucleotide triphosphate hydrolases"/>
    <property type="match status" value="1"/>
</dbReference>
<dbReference type="Pfam" id="PF00493">
    <property type="entry name" value="MCM"/>
    <property type="match status" value="1"/>
</dbReference>
<evidence type="ECO:0000256" key="2">
    <source>
        <dbReference type="ARBA" id="ARBA00022705"/>
    </source>
</evidence>
<gene>
    <name evidence="10" type="ORF">AaeL_AAEL008178</name>
</gene>
<evidence type="ECO:0000256" key="6">
    <source>
        <dbReference type="ARBA" id="ARBA00023125"/>
    </source>
</evidence>
<dbReference type="PhylomeDB" id="Q16ZI3"/>
<evidence type="ECO:0000313" key="11">
    <source>
        <dbReference type="Proteomes" id="UP000682892"/>
    </source>
</evidence>
<keyword evidence="5 7" id="KW-0067">ATP-binding</keyword>
<evidence type="ECO:0000256" key="7">
    <source>
        <dbReference type="RuleBase" id="RU004070"/>
    </source>
</evidence>
<dbReference type="PANTHER" id="PTHR11630">
    <property type="entry name" value="DNA REPLICATION LICENSING FACTOR MCM FAMILY MEMBER"/>
    <property type="match status" value="1"/>
</dbReference>
<feature type="compositionally biased region" description="Polar residues" evidence="8">
    <location>
        <begin position="925"/>
        <end position="935"/>
    </location>
</feature>
<dbReference type="EMBL" id="CH477489">
    <property type="protein sequence ID" value="EAT40091.1"/>
    <property type="molecule type" value="Genomic_DNA"/>
</dbReference>
<name>Q16ZI3_AEDAE</name>
<feature type="domain" description="MCM C-terminal AAA(+) ATPase" evidence="9">
    <location>
        <begin position="292"/>
        <end position="498"/>
    </location>
</feature>
<dbReference type="GO" id="GO:0042555">
    <property type="term" value="C:MCM complex"/>
    <property type="evidence" value="ECO:0007669"/>
    <property type="project" value="TreeGrafter"/>
</dbReference>